<proteinExistence type="predicted"/>
<protein>
    <submittedName>
        <fullName evidence="1">Uncharacterized protein</fullName>
    </submittedName>
</protein>
<name>A0A8S5TG76_9CAUD</name>
<dbReference type="EMBL" id="BK032823">
    <property type="protein sequence ID" value="DAF62257.1"/>
    <property type="molecule type" value="Genomic_DNA"/>
</dbReference>
<accession>A0A8S5TG76</accession>
<evidence type="ECO:0000313" key="1">
    <source>
        <dbReference type="EMBL" id="DAF62257.1"/>
    </source>
</evidence>
<organism evidence="1">
    <name type="scientific">Myoviridae sp. ctIty1</name>
    <dbReference type="NCBI Taxonomy" id="2827673"/>
    <lineage>
        <taxon>Viruses</taxon>
        <taxon>Duplodnaviria</taxon>
        <taxon>Heunggongvirae</taxon>
        <taxon>Uroviricota</taxon>
        <taxon>Caudoviricetes</taxon>
    </lineage>
</organism>
<reference evidence="1" key="1">
    <citation type="journal article" date="2021" name="Proc. Natl. Acad. Sci. U.S.A.">
        <title>A Catalog of Tens of Thousands of Viruses from Human Metagenomes Reveals Hidden Associations with Chronic Diseases.</title>
        <authorList>
            <person name="Tisza M.J."/>
            <person name="Buck C.B."/>
        </authorList>
    </citation>
    <scope>NUCLEOTIDE SEQUENCE</scope>
    <source>
        <strain evidence="1">CtIty1</strain>
    </source>
</reference>
<sequence length="156" mass="18924">MKLYLKQRYSEEVFESILAKGTTKAERWALKILKNDLFEEDGFFNPALLGENLCVKYAKALGYNIQEDYDFDPNHGGLSWWEDHPEFPGWQYFNCIPSNIEVLEAFYKMTGRYRKLRRLHKEVERIERIRHFRHERVYNELSEQRRVAWEQEQEAV</sequence>